<dbReference type="OrthoDB" id="296767at2759"/>
<proteinExistence type="predicted"/>
<dbReference type="Proteomes" id="UP000001067">
    <property type="component" value="Unassembled WGS sequence"/>
</dbReference>
<evidence type="ECO:0000313" key="3">
    <source>
        <dbReference type="Proteomes" id="UP000001067"/>
    </source>
</evidence>
<name>E3RVB7_PYRTT</name>
<dbReference type="AlphaFoldDB" id="E3RVB7"/>
<evidence type="ECO:0000256" key="1">
    <source>
        <dbReference type="SAM" id="MobiDB-lite"/>
    </source>
</evidence>
<sequence length="568" mass="64508">MANIDWYGPWTKRWSGAESDLFYVFVKHFHILVSDFLPTEPSNAERICVPGLIMVHAQVLVNLDATINRNATPQQSHAQIEDTTSTASSITFDDVLEPDASASTIAIPPANATRMMQENRLIMLIRDFLSERNAHLHIARRMFADSFARLLQAQARKISIYDNSACYTLCDFLEEAFIIMVRYEQHESDHHTVMDWPFWLKVFRAMAASHNTATEIKLYAFLYSSWCTLVMDEKRKLSLCNDFLLEPEFFESRFNHWCPMVRSYFMRLICWRVARYDGQETEAEVSIKKALSDRLRSVWSHYLWLQEEAERKQMVYPSTQACNPAPGRRFLIIRNDNPIVANSGPFLSFDGVVQNPHERKPTPTSNVIPEPDIRPASAMSTDSQDFPDEDQSKGKWNILRSFMGGSKQTAKSKSPGPSGKDKENASKTSNTNGAKPSTESSPTNTPAVPATPGPAPISHRSYNFRFSLEWVDKRFGSYQHMRLQPPRLPAPAQNLLQSKSINIEPVLSTPPVGAAVTSSTYAGRALAEWTFVSHECQNFFDRRKNEGVPTNRQVETPTLNVEAFRRPG</sequence>
<dbReference type="HOGENOM" id="CLU_003877_1_0_1"/>
<dbReference type="eggNOG" id="ENOG502QWKM">
    <property type="taxonomic scope" value="Eukaryota"/>
</dbReference>
<evidence type="ECO:0000313" key="2">
    <source>
        <dbReference type="EMBL" id="EFQ90328.1"/>
    </source>
</evidence>
<dbReference type="KEGG" id="pte:PTT_13108"/>
<reference evidence="2 3" key="1">
    <citation type="journal article" date="2010" name="Genome Biol.">
        <title>A first genome assembly of the barley fungal pathogen Pyrenophora teres f. teres.</title>
        <authorList>
            <person name="Ellwood S.R."/>
            <person name="Liu Z."/>
            <person name="Syme R.A."/>
            <person name="Lai Z."/>
            <person name="Hane J.K."/>
            <person name="Keiper F."/>
            <person name="Moffat C.S."/>
            <person name="Oliver R.P."/>
            <person name="Friesen T.L."/>
        </authorList>
    </citation>
    <scope>NUCLEOTIDE SEQUENCE [LARGE SCALE GENOMIC DNA]</scope>
    <source>
        <strain evidence="2 3">0-1</strain>
    </source>
</reference>
<accession>E3RVB7</accession>
<keyword evidence="3" id="KW-1185">Reference proteome</keyword>
<dbReference type="PANTHER" id="PTHR37988">
    <property type="entry name" value="UPF0592 MEMBRANE PROTEIN C7D4.03C"/>
    <property type="match status" value="1"/>
</dbReference>
<dbReference type="PANTHER" id="PTHR37988:SF1">
    <property type="entry name" value="UPF0592 MEMBRANE PROTEIN C7D4.03C"/>
    <property type="match status" value="1"/>
</dbReference>
<dbReference type="EMBL" id="GL535263">
    <property type="protein sequence ID" value="EFQ90328.1"/>
    <property type="molecule type" value="Genomic_DNA"/>
</dbReference>
<organism evidence="3">
    <name type="scientific">Pyrenophora teres f. teres (strain 0-1)</name>
    <name type="common">Barley net blotch fungus</name>
    <name type="synonym">Drechslera teres f. teres</name>
    <dbReference type="NCBI Taxonomy" id="861557"/>
    <lineage>
        <taxon>Eukaryota</taxon>
        <taxon>Fungi</taxon>
        <taxon>Dikarya</taxon>
        <taxon>Ascomycota</taxon>
        <taxon>Pezizomycotina</taxon>
        <taxon>Dothideomycetes</taxon>
        <taxon>Pleosporomycetidae</taxon>
        <taxon>Pleosporales</taxon>
        <taxon>Pleosporineae</taxon>
        <taxon>Pleosporaceae</taxon>
        <taxon>Pyrenophora</taxon>
    </lineage>
</organism>
<gene>
    <name evidence="2" type="ORF">PTT_13108</name>
</gene>
<dbReference type="STRING" id="861557.E3RVB7"/>
<protein>
    <recommendedName>
        <fullName evidence="4">DUF1765 domain containing protein</fullName>
    </recommendedName>
</protein>
<feature type="compositionally biased region" description="Polar residues" evidence="1">
    <location>
        <begin position="426"/>
        <end position="441"/>
    </location>
</feature>
<dbReference type="InterPro" id="IPR013887">
    <property type="entry name" value="UPF0592"/>
</dbReference>
<dbReference type="Pfam" id="PF08578">
    <property type="entry name" value="DUF1765"/>
    <property type="match status" value="1"/>
</dbReference>
<feature type="region of interest" description="Disordered" evidence="1">
    <location>
        <begin position="351"/>
        <end position="458"/>
    </location>
</feature>
<evidence type="ECO:0008006" key="4">
    <source>
        <dbReference type="Google" id="ProtNLM"/>
    </source>
</evidence>